<protein>
    <submittedName>
        <fullName evidence="4">Outer membrane protein beta-barrel domain-containing protein</fullName>
    </submittedName>
</protein>
<dbReference type="InterPro" id="IPR011250">
    <property type="entry name" value="OMP/PagP_B-barrel"/>
</dbReference>
<evidence type="ECO:0000256" key="1">
    <source>
        <dbReference type="ARBA" id="ARBA00022729"/>
    </source>
</evidence>
<evidence type="ECO:0000259" key="3">
    <source>
        <dbReference type="Pfam" id="PF13505"/>
    </source>
</evidence>
<evidence type="ECO:0000313" key="4">
    <source>
        <dbReference type="EMBL" id="SDJ95813.1"/>
    </source>
</evidence>
<dbReference type="RefSeq" id="WP_091510309.1">
    <property type="nucleotide sequence ID" value="NZ_FNFH01000002.1"/>
</dbReference>
<dbReference type="Pfam" id="PF13505">
    <property type="entry name" value="OMP_b-brl"/>
    <property type="match status" value="1"/>
</dbReference>
<dbReference type="Proteomes" id="UP000199305">
    <property type="component" value="Unassembled WGS sequence"/>
</dbReference>
<organism evidence="4 5">
    <name type="scientific">Microbulbifer yueqingensis</name>
    <dbReference type="NCBI Taxonomy" id="658219"/>
    <lineage>
        <taxon>Bacteria</taxon>
        <taxon>Pseudomonadati</taxon>
        <taxon>Pseudomonadota</taxon>
        <taxon>Gammaproteobacteria</taxon>
        <taxon>Cellvibrionales</taxon>
        <taxon>Microbulbiferaceae</taxon>
        <taxon>Microbulbifer</taxon>
    </lineage>
</organism>
<sequence>MRKLATGLAALALVCSSAANAEGGYWGGTLGLMTVDADIVDDPINFGLRGGYTFASGWGFEGEYTNSLISGAADVFDGRDVDVDIQTLGGYGTYRSFGDVYFKGRLGLIYEDVSIGGYSSDDTGISLGGGIGLNLSPNTNVEFEYTMIEEDVNFWSGTMTLTF</sequence>
<proteinExistence type="predicted"/>
<dbReference type="InterPro" id="IPR027385">
    <property type="entry name" value="Beta-barrel_OMP"/>
</dbReference>
<dbReference type="SUPFAM" id="SSF56925">
    <property type="entry name" value="OMPA-like"/>
    <property type="match status" value="1"/>
</dbReference>
<reference evidence="5" key="1">
    <citation type="submission" date="2016-10" db="EMBL/GenBank/DDBJ databases">
        <authorList>
            <person name="Varghese N."/>
            <person name="Submissions S."/>
        </authorList>
    </citation>
    <scope>NUCLEOTIDE SEQUENCE [LARGE SCALE GENOMIC DNA]</scope>
    <source>
        <strain evidence="5">CGMCC 1.10658</strain>
    </source>
</reference>
<feature type="chain" id="PRO_5011689989" evidence="2">
    <location>
        <begin position="22"/>
        <end position="163"/>
    </location>
</feature>
<name>A0A1G8XZ80_9GAMM</name>
<evidence type="ECO:0000256" key="2">
    <source>
        <dbReference type="SAM" id="SignalP"/>
    </source>
</evidence>
<keyword evidence="1 2" id="KW-0732">Signal</keyword>
<dbReference type="EMBL" id="FNFH01000002">
    <property type="protein sequence ID" value="SDJ95813.1"/>
    <property type="molecule type" value="Genomic_DNA"/>
</dbReference>
<keyword evidence="5" id="KW-1185">Reference proteome</keyword>
<accession>A0A1G8XZ80</accession>
<evidence type="ECO:0000313" key="5">
    <source>
        <dbReference type="Proteomes" id="UP000199305"/>
    </source>
</evidence>
<gene>
    <name evidence="4" type="ORF">SAMN05216212_1296</name>
</gene>
<feature type="domain" description="Outer membrane protein beta-barrel" evidence="3">
    <location>
        <begin position="7"/>
        <end position="150"/>
    </location>
</feature>
<feature type="signal peptide" evidence="2">
    <location>
        <begin position="1"/>
        <end position="21"/>
    </location>
</feature>
<dbReference type="OrthoDB" id="5735888at2"/>
<dbReference type="AlphaFoldDB" id="A0A1G8XZ80"/>
<dbReference type="Gene3D" id="2.40.160.20">
    <property type="match status" value="1"/>
</dbReference>